<comment type="caution">
    <text evidence="2">The sequence shown here is derived from an EMBL/GenBank/DDBJ whole genome shotgun (WGS) entry which is preliminary data.</text>
</comment>
<evidence type="ECO:0000313" key="2">
    <source>
        <dbReference type="EMBL" id="KAF6474713.1"/>
    </source>
</evidence>
<dbReference type="EMBL" id="JACASE010000004">
    <property type="protein sequence ID" value="KAF6474713.1"/>
    <property type="molecule type" value="Genomic_DNA"/>
</dbReference>
<keyword evidence="1" id="KW-0472">Membrane</keyword>
<reference evidence="2 3" key="1">
    <citation type="journal article" date="2020" name="Nature">
        <title>Six reference-quality genomes reveal evolution of bat adaptations.</title>
        <authorList>
            <person name="Jebb D."/>
            <person name="Huang Z."/>
            <person name="Pippel M."/>
            <person name="Hughes G.M."/>
            <person name="Lavrichenko K."/>
            <person name="Devanna P."/>
            <person name="Winkler S."/>
            <person name="Jermiin L.S."/>
            <person name="Skirmuntt E.C."/>
            <person name="Katzourakis A."/>
            <person name="Burkitt-Gray L."/>
            <person name="Ray D.A."/>
            <person name="Sullivan K.A.M."/>
            <person name="Roscito J.G."/>
            <person name="Kirilenko B.M."/>
            <person name="Davalos L.M."/>
            <person name="Corthals A.P."/>
            <person name="Power M.L."/>
            <person name="Jones G."/>
            <person name="Ransome R.D."/>
            <person name="Dechmann D.K.N."/>
            <person name="Locatelli A.G."/>
            <person name="Puechmaille S.J."/>
            <person name="Fedrigo O."/>
            <person name="Jarvis E.D."/>
            <person name="Hiller M."/>
            <person name="Vernes S.C."/>
            <person name="Myers E.W."/>
            <person name="Teeling E.C."/>
        </authorList>
    </citation>
    <scope>NUCLEOTIDE SEQUENCE [LARGE SCALE GENOMIC DNA]</scope>
    <source>
        <strain evidence="2">MRouAeg1</strain>
        <tissue evidence="2">Muscle</tissue>
    </source>
</reference>
<keyword evidence="1" id="KW-0812">Transmembrane</keyword>
<protein>
    <submittedName>
        <fullName evidence="2">Uncharacterized protein</fullName>
    </submittedName>
</protein>
<keyword evidence="3" id="KW-1185">Reference proteome</keyword>
<evidence type="ECO:0000313" key="3">
    <source>
        <dbReference type="Proteomes" id="UP000593571"/>
    </source>
</evidence>
<gene>
    <name evidence="2" type="ORF">HJG63_010883</name>
</gene>
<dbReference type="Proteomes" id="UP000593571">
    <property type="component" value="Unassembled WGS sequence"/>
</dbReference>
<dbReference type="AlphaFoldDB" id="A0A7J8HQZ1"/>
<name>A0A7J8HQZ1_ROUAE</name>
<feature type="transmembrane region" description="Helical" evidence="1">
    <location>
        <begin position="142"/>
        <end position="163"/>
    </location>
</feature>
<evidence type="ECO:0000256" key="1">
    <source>
        <dbReference type="SAM" id="Phobius"/>
    </source>
</evidence>
<keyword evidence="1" id="KW-1133">Transmembrane helix</keyword>
<organism evidence="2 3">
    <name type="scientific">Rousettus aegyptiacus</name>
    <name type="common">Egyptian fruit bat</name>
    <name type="synonym">Pteropus aegyptiacus</name>
    <dbReference type="NCBI Taxonomy" id="9407"/>
    <lineage>
        <taxon>Eukaryota</taxon>
        <taxon>Metazoa</taxon>
        <taxon>Chordata</taxon>
        <taxon>Craniata</taxon>
        <taxon>Vertebrata</taxon>
        <taxon>Euteleostomi</taxon>
        <taxon>Mammalia</taxon>
        <taxon>Eutheria</taxon>
        <taxon>Laurasiatheria</taxon>
        <taxon>Chiroptera</taxon>
        <taxon>Yinpterochiroptera</taxon>
        <taxon>Pteropodoidea</taxon>
        <taxon>Pteropodidae</taxon>
        <taxon>Rousettinae</taxon>
        <taxon>Rousettus</taxon>
    </lineage>
</organism>
<accession>A0A7J8HQZ1</accession>
<proteinExistence type="predicted"/>
<sequence>MVFKFSGRCCPTNFIAAAPAPLPHTDHGHYRWAVPTSCGGLSCGGLTGRAGRLWPVGRALANACEQRLERCLRGLPGVSCSCCLSRRERGDETGTQRAASVSQSSVTRAAGKARSVGAARQAGIADRHSRILTYVCSPQRVFVTYVFVLYSDTCFFPVNLLIFSFNYRRRRKLLVSGA</sequence>